<evidence type="ECO:0000256" key="9">
    <source>
        <dbReference type="ARBA" id="ARBA00046254"/>
    </source>
</evidence>
<dbReference type="Pfam" id="PF01990">
    <property type="entry name" value="ATP-synt_F"/>
    <property type="match status" value="1"/>
</dbReference>
<sequence>MANVADNRTLIALISDEDTATGLLLAGIGHRNFFIVTSTTNVSEIESAFQTFTQNRGDIAILLITQPLAEKIRQICDRYEQAFPAVLEIPSKDAPYDPSKDSILKRVQKVST</sequence>
<dbReference type="GO" id="GO:0000329">
    <property type="term" value="C:fungal-type vacuole membrane"/>
    <property type="evidence" value="ECO:0007669"/>
    <property type="project" value="TreeGrafter"/>
</dbReference>
<dbReference type="EMBL" id="KZ819602">
    <property type="protein sequence ID" value="PWN38278.1"/>
    <property type="molecule type" value="Genomic_DNA"/>
</dbReference>
<evidence type="ECO:0000256" key="4">
    <source>
        <dbReference type="ARBA" id="ARBA00022781"/>
    </source>
</evidence>
<evidence type="ECO:0000256" key="8">
    <source>
        <dbReference type="ARBA" id="ARBA00030311"/>
    </source>
</evidence>
<evidence type="ECO:0000313" key="11">
    <source>
        <dbReference type="Proteomes" id="UP000245771"/>
    </source>
</evidence>
<dbReference type="STRING" id="1280837.A0A316VMH2"/>
<evidence type="ECO:0000256" key="5">
    <source>
        <dbReference type="ARBA" id="ARBA00023065"/>
    </source>
</evidence>
<reference evidence="10 11" key="1">
    <citation type="journal article" date="2018" name="Mol. Biol. Evol.">
        <title>Broad Genomic Sampling Reveals a Smut Pathogenic Ancestry of the Fungal Clade Ustilaginomycotina.</title>
        <authorList>
            <person name="Kijpornyongpan T."/>
            <person name="Mondo S.J."/>
            <person name="Barry K."/>
            <person name="Sandor L."/>
            <person name="Lee J."/>
            <person name="Lipzen A."/>
            <person name="Pangilinan J."/>
            <person name="LaButti K."/>
            <person name="Hainaut M."/>
            <person name="Henrissat B."/>
            <person name="Grigoriev I.V."/>
            <person name="Spatafora J.W."/>
            <person name="Aime M.C."/>
        </authorList>
    </citation>
    <scope>NUCLEOTIDE SEQUENCE [LARGE SCALE GENOMIC DNA]</scope>
    <source>
        <strain evidence="10 11">MCA 3882</strain>
    </source>
</reference>
<dbReference type="Gene3D" id="3.40.50.10580">
    <property type="entry name" value="ATPase, V1 complex, subunit F"/>
    <property type="match status" value="1"/>
</dbReference>
<dbReference type="AlphaFoldDB" id="A0A316VMH2"/>
<organism evidence="10 11">
    <name type="scientific">Meira miltonrushii</name>
    <dbReference type="NCBI Taxonomy" id="1280837"/>
    <lineage>
        <taxon>Eukaryota</taxon>
        <taxon>Fungi</taxon>
        <taxon>Dikarya</taxon>
        <taxon>Basidiomycota</taxon>
        <taxon>Ustilaginomycotina</taxon>
        <taxon>Exobasidiomycetes</taxon>
        <taxon>Exobasidiales</taxon>
        <taxon>Brachybasidiaceae</taxon>
        <taxon>Meira</taxon>
    </lineage>
</organism>
<name>A0A316VMH2_9BASI</name>
<proteinExistence type="inferred from homology"/>
<comment type="function">
    <text evidence="9">Subunit of the V1 complex of vacuolar(H+)-ATPase (V-ATPase), a multisubunit enzyme composed of a peripheral complex (V1) that hydrolyzes ATP and a membrane integral complex (V0) that translocates protons. V-ATPase is responsible for acidifying and maintaining the pH of intracellular compartments.</text>
</comment>
<evidence type="ECO:0000256" key="7">
    <source>
        <dbReference type="ARBA" id="ARBA00029477"/>
    </source>
</evidence>
<keyword evidence="11" id="KW-1185">Reference proteome</keyword>
<keyword evidence="5" id="KW-0406">Ion transport</keyword>
<dbReference type="OrthoDB" id="10261947at2759"/>
<evidence type="ECO:0000256" key="6">
    <source>
        <dbReference type="ARBA" id="ARBA00029427"/>
    </source>
</evidence>
<comment type="similarity">
    <text evidence="1">Belongs to the V-ATPase F subunit family.</text>
</comment>
<dbReference type="NCBIfam" id="TIGR01101">
    <property type="entry name" value="V_ATP_synt_F"/>
    <property type="match status" value="1"/>
</dbReference>
<dbReference type="GO" id="GO:0046961">
    <property type="term" value="F:proton-transporting ATPase activity, rotational mechanism"/>
    <property type="evidence" value="ECO:0007669"/>
    <property type="project" value="InterPro"/>
</dbReference>
<dbReference type="InterPro" id="IPR005772">
    <property type="entry name" value="ATPase_V1-cplx_fsu_euk"/>
</dbReference>
<dbReference type="GeneID" id="37018980"/>
<dbReference type="PANTHER" id="PTHR13861:SF2">
    <property type="entry name" value="V-TYPE PROTON ATPASE SUBUNIT F"/>
    <property type="match status" value="1"/>
</dbReference>
<dbReference type="PIRSF" id="PIRSF015945">
    <property type="entry name" value="ATPase_V1_F_euk"/>
    <property type="match status" value="1"/>
</dbReference>
<keyword evidence="3" id="KW-0813">Transport</keyword>
<dbReference type="FunCoup" id="A0A316VMH2">
    <property type="interactions" value="223"/>
</dbReference>
<accession>A0A316VMH2</accession>
<dbReference type="InParanoid" id="A0A316VMH2"/>
<gene>
    <name evidence="10" type="ORF">FA14DRAFT_143229</name>
</gene>
<dbReference type="InterPro" id="IPR036906">
    <property type="entry name" value="ATPase_V1_fsu_sf"/>
</dbReference>
<evidence type="ECO:0000256" key="2">
    <source>
        <dbReference type="ARBA" id="ARBA00013430"/>
    </source>
</evidence>
<protein>
    <recommendedName>
        <fullName evidence="2">V-type proton ATPase subunit F</fullName>
    </recommendedName>
    <alternativeName>
        <fullName evidence="8">Vacuolar proton pump subunit F</fullName>
    </alternativeName>
</protein>
<evidence type="ECO:0000313" key="10">
    <source>
        <dbReference type="EMBL" id="PWN38278.1"/>
    </source>
</evidence>
<dbReference type="InterPro" id="IPR008218">
    <property type="entry name" value="ATPase_V1-cplx_f_g_su"/>
</dbReference>
<comment type="subcellular location">
    <subcellularLocation>
        <location evidence="6">Vacuole membrane</location>
        <topology evidence="6">Peripheral membrane protein</topology>
        <orientation evidence="6">Cytoplasmic side</orientation>
    </subcellularLocation>
</comment>
<dbReference type="GO" id="GO:0033180">
    <property type="term" value="C:proton-transporting V-type ATPase, V1 domain"/>
    <property type="evidence" value="ECO:0007669"/>
    <property type="project" value="InterPro"/>
</dbReference>
<evidence type="ECO:0000256" key="3">
    <source>
        <dbReference type="ARBA" id="ARBA00022448"/>
    </source>
</evidence>
<comment type="subunit">
    <text evidence="7">V-ATPase is a heteromultimeric enzyme composed of a peripheral catalytic V1 complex (components A to H) attached to an integral membrane V0 proton pore complex (components: a, c, c', c'', d, e, f and VOA1).</text>
</comment>
<dbReference type="RefSeq" id="XP_025358580.1">
    <property type="nucleotide sequence ID" value="XM_025497199.1"/>
</dbReference>
<evidence type="ECO:0000256" key="1">
    <source>
        <dbReference type="ARBA" id="ARBA00010148"/>
    </source>
</evidence>
<keyword evidence="4" id="KW-0375">Hydrogen ion transport</keyword>
<dbReference type="SUPFAM" id="SSF159468">
    <property type="entry name" value="AtpF-like"/>
    <property type="match status" value="1"/>
</dbReference>
<dbReference type="PANTHER" id="PTHR13861">
    <property type="entry name" value="VACUOLAR ATP SYNTHASE SUBUNIT F"/>
    <property type="match status" value="1"/>
</dbReference>
<dbReference type="Proteomes" id="UP000245771">
    <property type="component" value="Unassembled WGS sequence"/>
</dbReference>